<dbReference type="EMBL" id="VSRR010051702">
    <property type="protein sequence ID" value="MPC79651.1"/>
    <property type="molecule type" value="Genomic_DNA"/>
</dbReference>
<dbReference type="Proteomes" id="UP000324222">
    <property type="component" value="Unassembled WGS sequence"/>
</dbReference>
<organism evidence="1 2">
    <name type="scientific">Portunus trituberculatus</name>
    <name type="common">Swimming crab</name>
    <name type="synonym">Neptunus trituberculatus</name>
    <dbReference type="NCBI Taxonomy" id="210409"/>
    <lineage>
        <taxon>Eukaryota</taxon>
        <taxon>Metazoa</taxon>
        <taxon>Ecdysozoa</taxon>
        <taxon>Arthropoda</taxon>
        <taxon>Crustacea</taxon>
        <taxon>Multicrustacea</taxon>
        <taxon>Malacostraca</taxon>
        <taxon>Eumalacostraca</taxon>
        <taxon>Eucarida</taxon>
        <taxon>Decapoda</taxon>
        <taxon>Pleocyemata</taxon>
        <taxon>Brachyura</taxon>
        <taxon>Eubrachyura</taxon>
        <taxon>Portunoidea</taxon>
        <taxon>Portunidae</taxon>
        <taxon>Portuninae</taxon>
        <taxon>Portunus</taxon>
    </lineage>
</organism>
<evidence type="ECO:0000313" key="2">
    <source>
        <dbReference type="Proteomes" id="UP000324222"/>
    </source>
</evidence>
<reference evidence="1 2" key="1">
    <citation type="submission" date="2019-05" db="EMBL/GenBank/DDBJ databases">
        <title>Another draft genome of Portunus trituberculatus and its Hox gene families provides insights of decapod evolution.</title>
        <authorList>
            <person name="Jeong J.-H."/>
            <person name="Song I."/>
            <person name="Kim S."/>
            <person name="Choi T."/>
            <person name="Kim D."/>
            <person name="Ryu S."/>
            <person name="Kim W."/>
        </authorList>
    </citation>
    <scope>NUCLEOTIDE SEQUENCE [LARGE SCALE GENOMIC DNA]</scope>
    <source>
        <tissue evidence="1">Muscle</tissue>
    </source>
</reference>
<comment type="caution">
    <text evidence="1">The sequence shown here is derived from an EMBL/GenBank/DDBJ whole genome shotgun (WGS) entry which is preliminary data.</text>
</comment>
<accession>A0A5B7I2R2</accession>
<gene>
    <name evidence="1" type="ORF">E2C01_074188</name>
</gene>
<evidence type="ECO:0000313" key="1">
    <source>
        <dbReference type="EMBL" id="MPC79651.1"/>
    </source>
</evidence>
<name>A0A5B7I2R2_PORTR</name>
<dbReference type="AlphaFoldDB" id="A0A5B7I2R2"/>
<sequence length="113" mass="12044">MAPGGIFQVGVPRGGASRSNCEGLSLGSDQLRPLVSHVVRQPGRWTTEEVNAKAVKATLSSQESSSVAYIGCCLANSLKTSRKTDSMGCDRTVKGTFTASRRGPRQIRNFNSI</sequence>
<protein>
    <submittedName>
        <fullName evidence="1">Uncharacterized protein</fullName>
    </submittedName>
</protein>
<keyword evidence="2" id="KW-1185">Reference proteome</keyword>
<proteinExistence type="predicted"/>